<keyword evidence="2" id="KW-0378">Hydrolase</keyword>
<dbReference type="PANTHER" id="PTHR43223">
    <property type="entry name" value="ALKYL/ARYL-SULFATASE"/>
    <property type="match status" value="1"/>
</dbReference>
<keyword evidence="3" id="KW-1185">Reference proteome</keyword>
<organism evidence="2 3">
    <name type="scientific">Sinobacterium norvegicum</name>
    <dbReference type="NCBI Taxonomy" id="1641715"/>
    <lineage>
        <taxon>Bacteria</taxon>
        <taxon>Pseudomonadati</taxon>
        <taxon>Pseudomonadota</taxon>
        <taxon>Gammaproteobacteria</taxon>
        <taxon>Cellvibrionales</taxon>
        <taxon>Spongiibacteraceae</taxon>
        <taxon>Sinobacterium</taxon>
    </lineage>
</organism>
<dbReference type="EC" id="3.1.6.-" evidence="2"/>
<dbReference type="InterPro" id="IPR029228">
    <property type="entry name" value="Alkyl_sulf_dimr"/>
</dbReference>
<dbReference type="GO" id="GO:0016787">
    <property type="term" value="F:hydrolase activity"/>
    <property type="evidence" value="ECO:0007669"/>
    <property type="project" value="UniProtKB-KW"/>
</dbReference>
<evidence type="ECO:0000313" key="3">
    <source>
        <dbReference type="Proteomes" id="UP000838100"/>
    </source>
</evidence>
<name>A0ABN8EFH5_9GAMM</name>
<feature type="domain" description="Metallo-beta-lactamase" evidence="1">
    <location>
        <begin position="74"/>
        <end position="281"/>
    </location>
</feature>
<dbReference type="Gene3D" id="3.60.15.30">
    <property type="entry name" value="Metallo-beta-lactamase domain"/>
    <property type="match status" value="1"/>
</dbReference>
<dbReference type="SUPFAM" id="SSF56281">
    <property type="entry name" value="Metallo-hydrolase/oxidoreductase"/>
    <property type="match status" value="1"/>
</dbReference>
<dbReference type="InterPro" id="IPR036866">
    <property type="entry name" value="RibonucZ/Hydroxyglut_hydro"/>
</dbReference>
<dbReference type="SMART" id="SM00849">
    <property type="entry name" value="Lactamase_B"/>
    <property type="match status" value="1"/>
</dbReference>
<dbReference type="Proteomes" id="UP000838100">
    <property type="component" value="Unassembled WGS sequence"/>
</dbReference>
<dbReference type="InterPro" id="IPR052195">
    <property type="entry name" value="Bact_Alkyl/Aryl-Sulfatase"/>
</dbReference>
<reference evidence="2" key="1">
    <citation type="submission" date="2021-12" db="EMBL/GenBank/DDBJ databases">
        <authorList>
            <person name="Rodrigo-Torres L."/>
            <person name="Arahal R. D."/>
            <person name="Lucena T."/>
        </authorList>
    </citation>
    <scope>NUCLEOTIDE SEQUENCE</scope>
    <source>
        <strain evidence="2">CECT 8267</strain>
    </source>
</reference>
<dbReference type="Gene3D" id="1.25.40.880">
    <property type="entry name" value="Alkyl sulfatase, dimerisation domain"/>
    <property type="match status" value="1"/>
</dbReference>
<dbReference type="EMBL" id="CAKLPX010000001">
    <property type="protein sequence ID" value="CAH0991169.1"/>
    <property type="molecule type" value="Genomic_DNA"/>
</dbReference>
<dbReference type="InterPro" id="IPR001279">
    <property type="entry name" value="Metallo-B-lactamas"/>
</dbReference>
<evidence type="ECO:0000259" key="1">
    <source>
        <dbReference type="SMART" id="SM00849"/>
    </source>
</evidence>
<accession>A0ABN8EFH5</accession>
<sequence>MYKHYSIGFLVAACLLLNGCDTAKKENNTAPEPASQQVFQQQEWSPMTRDLVGFGDNDPGAIKITESVYQARGTANMTMIITDAGNIIVDTGLRNQAKELKRRLDQISSNTVSHAILTHAHADHYSGMNVLDNDKPEVIAHREFLYNQQYITDLMPYLMPRNHIFYPEDVPNLPAIGYRALKEVMPIVEPTVVIDSAPYAFELGGKQFVVYHTPGAEGYDNISLWMPEQKILFSGDLFGHMFGMWPNFTTMRGERARFPRPYIESLNLVLELEPEIIVPSHFYPVKGADYIRSVVTKTRDAVSYVDDAVIDGMNDGKDVFTLMEEIQLPEELYLFEAHGKVSWGVRSFWEAYTGWFALNSATEMYSVPVTDTYPELYQLAGGSDAILQLADAKLNSGELEKSLHLIEMVQQLDASNAEAKRLKLTTLNALLQRSGSTNHHEVMFLQRLIAEAEEEI</sequence>
<dbReference type="Pfam" id="PF14863">
    <property type="entry name" value="Alkyl_sulf_dimr"/>
    <property type="match status" value="1"/>
</dbReference>
<gene>
    <name evidence="2" type="primary">yjcS_1</name>
    <name evidence="2" type="ORF">SIN8267_01271</name>
</gene>
<dbReference type="InterPro" id="IPR038536">
    <property type="entry name" value="Alkyl/aryl-sulf_dimr_sf"/>
</dbReference>
<protein>
    <submittedName>
        <fullName evidence="2">Alkyl/aryl-sulfatase YjcS</fullName>
        <ecNumber evidence="2">3.1.6.-</ecNumber>
    </submittedName>
</protein>
<proteinExistence type="predicted"/>
<comment type="caution">
    <text evidence="2">The sequence shown here is derived from an EMBL/GenBank/DDBJ whole genome shotgun (WGS) entry which is preliminary data.</text>
</comment>
<dbReference type="RefSeq" id="WP_237443826.1">
    <property type="nucleotide sequence ID" value="NZ_CAKLPX010000001.1"/>
</dbReference>
<dbReference type="Pfam" id="PF00753">
    <property type="entry name" value="Lactamase_B"/>
    <property type="match status" value="1"/>
</dbReference>
<dbReference type="PANTHER" id="PTHR43223:SF2">
    <property type="entry name" value="METALLO-BETA-LACTAMASE DOMAIN-CONTAINING PROTEIN"/>
    <property type="match status" value="1"/>
</dbReference>
<evidence type="ECO:0000313" key="2">
    <source>
        <dbReference type="EMBL" id="CAH0991169.1"/>
    </source>
</evidence>